<dbReference type="AlphaFoldDB" id="A0A4S2KME7"/>
<name>A0A4S2KME7_9HYME</name>
<proteinExistence type="predicted"/>
<evidence type="ECO:0000313" key="2">
    <source>
        <dbReference type="Proteomes" id="UP000310200"/>
    </source>
</evidence>
<sequence>MEICDVRKMFFDDEIRTIEIHIGSSGSKKRVIYGTAANTAGVLRFFRRQLPSGEHGELRKTGSKEPWLEMSRGSLFMNAARANGPRRAIGPETTGSRPTLAAKLFGLVPALPDRYAENLLAE</sequence>
<dbReference type="EMBL" id="QBLH01001969">
    <property type="protein sequence ID" value="TGZ50476.1"/>
    <property type="molecule type" value="Genomic_DNA"/>
</dbReference>
<accession>A0A4S2KME7</accession>
<evidence type="ECO:0000313" key="1">
    <source>
        <dbReference type="EMBL" id="TGZ50476.1"/>
    </source>
</evidence>
<reference evidence="1 2" key="1">
    <citation type="journal article" date="2019" name="Philos. Trans. R. Soc. Lond., B, Biol. Sci.">
        <title>Ant behaviour and brain gene expression of defending hosts depend on the ecological success of the intruding social parasite.</title>
        <authorList>
            <person name="Kaur R."/>
            <person name="Stoldt M."/>
            <person name="Jongepier E."/>
            <person name="Feldmeyer B."/>
            <person name="Menzel F."/>
            <person name="Bornberg-Bauer E."/>
            <person name="Foitzik S."/>
        </authorList>
    </citation>
    <scope>NUCLEOTIDE SEQUENCE [LARGE SCALE GENOMIC DNA]</scope>
    <source>
        <tissue evidence="1">Whole body</tissue>
    </source>
</reference>
<organism evidence="1 2">
    <name type="scientific">Temnothorax longispinosus</name>
    <dbReference type="NCBI Taxonomy" id="300112"/>
    <lineage>
        <taxon>Eukaryota</taxon>
        <taxon>Metazoa</taxon>
        <taxon>Ecdysozoa</taxon>
        <taxon>Arthropoda</taxon>
        <taxon>Hexapoda</taxon>
        <taxon>Insecta</taxon>
        <taxon>Pterygota</taxon>
        <taxon>Neoptera</taxon>
        <taxon>Endopterygota</taxon>
        <taxon>Hymenoptera</taxon>
        <taxon>Apocrita</taxon>
        <taxon>Aculeata</taxon>
        <taxon>Formicoidea</taxon>
        <taxon>Formicidae</taxon>
        <taxon>Myrmicinae</taxon>
        <taxon>Temnothorax</taxon>
    </lineage>
</organism>
<gene>
    <name evidence="1" type="ORF">DBV15_04242</name>
</gene>
<dbReference type="Proteomes" id="UP000310200">
    <property type="component" value="Unassembled WGS sequence"/>
</dbReference>
<comment type="caution">
    <text evidence="1">The sequence shown here is derived from an EMBL/GenBank/DDBJ whole genome shotgun (WGS) entry which is preliminary data.</text>
</comment>
<keyword evidence="2" id="KW-1185">Reference proteome</keyword>
<protein>
    <submittedName>
        <fullName evidence="1">Uncharacterized protein</fullName>
    </submittedName>
</protein>